<dbReference type="Proteomes" id="UP000316612">
    <property type="component" value="Unassembled WGS sequence"/>
</dbReference>
<dbReference type="AlphaFoldDB" id="A0A4Y4DTQ8"/>
<evidence type="ECO:0000313" key="1">
    <source>
        <dbReference type="EMBL" id="GED06738.1"/>
    </source>
</evidence>
<sequence>MVNFRPGIGSIVDYVEADNQDPEFRRKTLETLEDCKPLPDPAVAVLQMRQATGNSGSGEVSALELRSLLERYLKDLQNQTLTGPMRRNAMANIVSAVLANRQDTEESSPDSLVDDLLLVLEEFFWLENTTVAAVLRSLGC</sequence>
<name>A0A4Y4DTQ8_GLUUR</name>
<dbReference type="RefSeq" id="WP_141365087.1">
    <property type="nucleotide sequence ID" value="NZ_BAAAJL010000006.1"/>
</dbReference>
<evidence type="ECO:0000313" key="2">
    <source>
        <dbReference type="Proteomes" id="UP000316612"/>
    </source>
</evidence>
<organism evidence="1 2">
    <name type="scientific">Glutamicibacter uratoxydans</name>
    <name type="common">Arthrobacter uratoxydans</name>
    <dbReference type="NCBI Taxonomy" id="43667"/>
    <lineage>
        <taxon>Bacteria</taxon>
        <taxon>Bacillati</taxon>
        <taxon>Actinomycetota</taxon>
        <taxon>Actinomycetes</taxon>
        <taxon>Micrococcales</taxon>
        <taxon>Micrococcaceae</taxon>
        <taxon>Glutamicibacter</taxon>
    </lineage>
</organism>
<dbReference type="EMBL" id="BJNY01000012">
    <property type="protein sequence ID" value="GED06738.1"/>
    <property type="molecule type" value="Genomic_DNA"/>
</dbReference>
<keyword evidence="2" id="KW-1185">Reference proteome</keyword>
<gene>
    <name evidence="1" type="ORF">AUR04nite_22700</name>
</gene>
<reference evidence="1 2" key="1">
    <citation type="submission" date="2019-06" db="EMBL/GenBank/DDBJ databases">
        <title>Whole genome shotgun sequence of Glutamicibacter uratoxydans NBRC 15515.</title>
        <authorList>
            <person name="Hosoyama A."/>
            <person name="Uohara A."/>
            <person name="Ohji S."/>
            <person name="Ichikawa N."/>
        </authorList>
    </citation>
    <scope>NUCLEOTIDE SEQUENCE [LARGE SCALE GENOMIC DNA]</scope>
    <source>
        <strain evidence="1 2">NBRC 15515</strain>
    </source>
</reference>
<comment type="caution">
    <text evidence="1">The sequence shown here is derived from an EMBL/GenBank/DDBJ whole genome shotgun (WGS) entry which is preliminary data.</text>
</comment>
<proteinExistence type="predicted"/>
<accession>A0A4Y4DTQ8</accession>
<protein>
    <submittedName>
        <fullName evidence="1">Uncharacterized protein</fullName>
    </submittedName>
</protein>